<protein>
    <submittedName>
        <fullName evidence="3">SH3 domain-containing protein</fullName>
    </submittedName>
</protein>
<feature type="region of interest" description="Disordered" evidence="2">
    <location>
        <begin position="1"/>
        <end position="20"/>
    </location>
</feature>
<reference evidence="3" key="1">
    <citation type="journal article" date="2017" name="Elife">
        <title>The kinetoplastid-infecting Bodo saltans virus (BsV), a window into the most abundant giant viruses in the sea.</title>
        <authorList>
            <person name="Deeg C.M."/>
            <person name="Chow C.-E.T."/>
            <person name="Suttle C.A."/>
        </authorList>
    </citation>
    <scope>NUCLEOTIDE SEQUENCE</scope>
    <source>
        <strain evidence="3">NG1</strain>
    </source>
</reference>
<dbReference type="EMBL" id="MF782455">
    <property type="protein sequence ID" value="ATZ81153.1"/>
    <property type="molecule type" value="Genomic_DNA"/>
</dbReference>
<accession>A0A2H4UW40</accession>
<feature type="coiled-coil region" evidence="1">
    <location>
        <begin position="34"/>
        <end position="134"/>
    </location>
</feature>
<keyword evidence="4" id="KW-1185">Reference proteome</keyword>
<gene>
    <name evidence="3" type="ORF">BMW23_1110</name>
</gene>
<dbReference type="Proteomes" id="UP000240325">
    <property type="component" value="Segment"/>
</dbReference>
<proteinExistence type="predicted"/>
<name>A0A2H4UW40_9VIRU</name>
<organism evidence="3">
    <name type="scientific">Bodo saltans virus</name>
    <dbReference type="NCBI Taxonomy" id="2024608"/>
    <lineage>
        <taxon>Viruses</taxon>
        <taxon>Varidnaviria</taxon>
        <taxon>Bamfordvirae</taxon>
        <taxon>Nucleocytoviricota</taxon>
        <taxon>Megaviricetes</taxon>
        <taxon>Imitervirales</taxon>
        <taxon>Mimiviridae</taxon>
        <taxon>Klosneuvirinae</taxon>
        <taxon>Theiavirus</taxon>
        <taxon>Theiavirus salishense</taxon>
    </lineage>
</organism>
<keyword evidence="1" id="KW-0175">Coiled coil</keyword>
<evidence type="ECO:0000256" key="1">
    <source>
        <dbReference type="SAM" id="Coils"/>
    </source>
</evidence>
<sequence>MGKKKNNNNNQLQPTNNDIDNQETKFFVQSVLMRTITEEVYQNLKRENNDLQAKFLLITHNERLLQETINNAKILVAEKEQLKEENDKLRAENNILKYKINELEDKNKILEEHINKQNKRITDLENDVKELKSRDDPITIREGFCSLEKYIIKEILGENFSNTKARKIHGITNLFEDVNYKNECEEFLRKHNLTEDHIFLIPDLKEYGNKSAHERPSTTRKEFEDTTLSYLIDNNDKMMAKDLLSYLESQNPYNKNTNEWIITKPF</sequence>
<evidence type="ECO:0000313" key="3">
    <source>
        <dbReference type="EMBL" id="ATZ81153.1"/>
    </source>
</evidence>
<evidence type="ECO:0000313" key="4">
    <source>
        <dbReference type="Proteomes" id="UP000240325"/>
    </source>
</evidence>
<evidence type="ECO:0000256" key="2">
    <source>
        <dbReference type="SAM" id="MobiDB-lite"/>
    </source>
</evidence>